<dbReference type="PANTHER" id="PTHR19965">
    <property type="entry name" value="RNA AND EXPORT FACTOR BINDING PROTEIN"/>
    <property type="match status" value="1"/>
</dbReference>
<dbReference type="InterPro" id="IPR000504">
    <property type="entry name" value="RRM_dom"/>
</dbReference>
<dbReference type="PANTHER" id="PTHR19965:SF35">
    <property type="entry name" value="RNA ANNEALING PROTEIN YRA1"/>
    <property type="match status" value="1"/>
</dbReference>
<evidence type="ECO:0000256" key="3">
    <source>
        <dbReference type="SAM" id="MobiDB-lite"/>
    </source>
</evidence>
<dbReference type="SMART" id="SM00360">
    <property type="entry name" value="RRM"/>
    <property type="match status" value="1"/>
</dbReference>
<dbReference type="Proteomes" id="UP001480595">
    <property type="component" value="Unassembled WGS sequence"/>
</dbReference>
<protein>
    <recommendedName>
        <fullName evidence="4">RRM domain-containing protein</fullName>
    </recommendedName>
</protein>
<evidence type="ECO:0000256" key="1">
    <source>
        <dbReference type="ARBA" id="ARBA00022884"/>
    </source>
</evidence>
<comment type="caution">
    <text evidence="5">The sequence shown here is derived from an EMBL/GenBank/DDBJ whole genome shotgun (WGS) entry which is preliminary data.</text>
</comment>
<proteinExistence type="predicted"/>
<dbReference type="GeneID" id="92088024"/>
<sequence>MPENSARRSAPTGPTTCKPPLRDRLVDIAQTGHANLSPEYYKDPEVILSVSNIAKTVPEADLRALFARFGPIQSFFLPMRLEGPAQIRFEKRGDAIRADKEIGGTFYHNMVLHTQLSEALFYGDGDDDVHPELVLSVYDLAGTAQAADKMGSRTTAFAYISFAERVDVAEAHRQLDGTVLDGTAIRTELAEVDARIPVEHGECGFQMQEVEPPLRCTLKLQELAPDATHATVLVATSWPLAGECKKELEEAKKELLGSTLLGDRVFIAYEACEKPEGVTYPE</sequence>
<evidence type="ECO:0000256" key="2">
    <source>
        <dbReference type="PROSITE-ProRule" id="PRU00176"/>
    </source>
</evidence>
<feature type="domain" description="RRM" evidence="4">
    <location>
        <begin position="46"/>
        <end position="119"/>
    </location>
</feature>
<keyword evidence="6" id="KW-1185">Reference proteome</keyword>
<dbReference type="EMBL" id="JAQQWL010000004">
    <property type="protein sequence ID" value="KAK8076280.1"/>
    <property type="molecule type" value="Genomic_DNA"/>
</dbReference>
<dbReference type="PROSITE" id="PS50102">
    <property type="entry name" value="RRM"/>
    <property type="match status" value="2"/>
</dbReference>
<dbReference type="Pfam" id="PF00076">
    <property type="entry name" value="RRM_1"/>
    <property type="match status" value="1"/>
</dbReference>
<name>A0ABR1W1I5_9PEZI</name>
<feature type="domain" description="RRM" evidence="4">
    <location>
        <begin position="118"/>
        <end position="192"/>
    </location>
</feature>
<dbReference type="RefSeq" id="XP_066719239.1">
    <property type="nucleotide sequence ID" value="XM_066854961.1"/>
</dbReference>
<accession>A0ABR1W1I5</accession>
<dbReference type="InterPro" id="IPR035979">
    <property type="entry name" value="RBD_domain_sf"/>
</dbReference>
<gene>
    <name evidence="5" type="ORF">PG994_003552</name>
</gene>
<dbReference type="InterPro" id="IPR051229">
    <property type="entry name" value="ALYREF_mRNA_export"/>
</dbReference>
<organism evidence="5 6">
    <name type="scientific">Apiospora phragmitis</name>
    <dbReference type="NCBI Taxonomy" id="2905665"/>
    <lineage>
        <taxon>Eukaryota</taxon>
        <taxon>Fungi</taxon>
        <taxon>Dikarya</taxon>
        <taxon>Ascomycota</taxon>
        <taxon>Pezizomycotina</taxon>
        <taxon>Sordariomycetes</taxon>
        <taxon>Xylariomycetidae</taxon>
        <taxon>Amphisphaeriales</taxon>
        <taxon>Apiosporaceae</taxon>
        <taxon>Apiospora</taxon>
    </lineage>
</organism>
<evidence type="ECO:0000313" key="5">
    <source>
        <dbReference type="EMBL" id="KAK8076280.1"/>
    </source>
</evidence>
<dbReference type="Gene3D" id="3.30.70.330">
    <property type="match status" value="1"/>
</dbReference>
<dbReference type="InterPro" id="IPR012677">
    <property type="entry name" value="Nucleotide-bd_a/b_plait_sf"/>
</dbReference>
<keyword evidence="1 2" id="KW-0694">RNA-binding</keyword>
<dbReference type="SUPFAM" id="SSF54928">
    <property type="entry name" value="RNA-binding domain, RBD"/>
    <property type="match status" value="1"/>
</dbReference>
<evidence type="ECO:0000313" key="6">
    <source>
        <dbReference type="Proteomes" id="UP001480595"/>
    </source>
</evidence>
<feature type="region of interest" description="Disordered" evidence="3">
    <location>
        <begin position="1"/>
        <end position="21"/>
    </location>
</feature>
<evidence type="ECO:0000259" key="4">
    <source>
        <dbReference type="PROSITE" id="PS50102"/>
    </source>
</evidence>
<reference evidence="5 6" key="1">
    <citation type="submission" date="2023-01" db="EMBL/GenBank/DDBJ databases">
        <title>Analysis of 21 Apiospora genomes using comparative genomics revels a genus with tremendous synthesis potential of carbohydrate active enzymes and secondary metabolites.</title>
        <authorList>
            <person name="Sorensen T."/>
        </authorList>
    </citation>
    <scope>NUCLEOTIDE SEQUENCE [LARGE SCALE GENOMIC DNA]</scope>
    <source>
        <strain evidence="5 6">CBS 135458</strain>
    </source>
</reference>